<name>A0A1D6JEL2_MAIZE</name>
<organism evidence="2">
    <name type="scientific">Zea mays</name>
    <name type="common">Maize</name>
    <dbReference type="NCBI Taxonomy" id="4577"/>
    <lineage>
        <taxon>Eukaryota</taxon>
        <taxon>Viridiplantae</taxon>
        <taxon>Streptophyta</taxon>
        <taxon>Embryophyta</taxon>
        <taxon>Tracheophyta</taxon>
        <taxon>Spermatophyta</taxon>
        <taxon>Magnoliopsida</taxon>
        <taxon>Liliopsida</taxon>
        <taxon>Poales</taxon>
        <taxon>Poaceae</taxon>
        <taxon>PACMAD clade</taxon>
        <taxon>Panicoideae</taxon>
        <taxon>Andropogonodae</taxon>
        <taxon>Andropogoneae</taxon>
        <taxon>Tripsacinae</taxon>
        <taxon>Zea</taxon>
    </lineage>
</organism>
<dbReference type="IntAct" id="A0A1D6JEL2">
    <property type="interactions" value="1"/>
</dbReference>
<feature type="non-terminal residue" evidence="2">
    <location>
        <position position="1"/>
    </location>
</feature>
<accession>A0A1D6JEL2</accession>
<proteinExistence type="predicted"/>
<feature type="region of interest" description="Disordered" evidence="1">
    <location>
        <begin position="33"/>
        <end position="54"/>
    </location>
</feature>
<evidence type="ECO:0000313" key="2">
    <source>
        <dbReference type="EMBL" id="AQK46239.1"/>
    </source>
</evidence>
<feature type="compositionally biased region" description="Polar residues" evidence="1">
    <location>
        <begin position="1"/>
        <end position="12"/>
    </location>
</feature>
<feature type="region of interest" description="Disordered" evidence="1">
    <location>
        <begin position="66"/>
        <end position="129"/>
    </location>
</feature>
<feature type="compositionally biased region" description="Low complexity" evidence="1">
    <location>
        <begin position="94"/>
        <end position="117"/>
    </location>
</feature>
<sequence length="139" mass="15539">RVAAADTQSPTEAPTRPQPWSCCAPAVRLWPELRHRPPIRAPPPRRRASPQWLRPPARLAGRRAELFPGSCSPAPIFSSATARPRRAPPRPRQPRASAELLPADPPLLSLSSGQPRAPSRRRRRGPAPPLCWLDRWRCQ</sequence>
<dbReference type="EMBL" id="CM000786">
    <property type="protein sequence ID" value="AQK46239.1"/>
    <property type="molecule type" value="Genomic_DNA"/>
</dbReference>
<reference evidence="2" key="1">
    <citation type="submission" date="2015-12" db="EMBL/GenBank/DDBJ databases">
        <title>Update maize B73 reference genome by single molecule sequencing technologies.</title>
        <authorList>
            <consortium name="Maize Genome Sequencing Project"/>
            <person name="Ware D."/>
        </authorList>
    </citation>
    <scope>NUCLEOTIDE SEQUENCE</scope>
    <source>
        <tissue evidence="2">Seedling</tissue>
    </source>
</reference>
<evidence type="ECO:0000256" key="1">
    <source>
        <dbReference type="SAM" id="MobiDB-lite"/>
    </source>
</evidence>
<gene>
    <name evidence="2" type="ORF">ZEAMMB73_Zm00001d026319</name>
</gene>
<feature type="compositionally biased region" description="Basic residues" evidence="1">
    <location>
        <begin position="83"/>
        <end position="93"/>
    </location>
</feature>
<dbReference type="AlphaFoldDB" id="A0A1D6JEL2"/>
<protein>
    <submittedName>
        <fullName evidence="2">Uncharacterized protein</fullName>
    </submittedName>
</protein>
<feature type="region of interest" description="Disordered" evidence="1">
    <location>
        <begin position="1"/>
        <end position="21"/>
    </location>
</feature>